<sequence length="468" mass="53613">MEECVCHSRANSTEKLTKFSEKSWNTFRTCAKQWRDIGHSRFSLIALQSESIWTGNREYDSFRYHRGCYQDFTNKTNISKARKSHDTTSEEETTDAPPATKRQRRSFSQPSQASATRILPRECIFHLVSTSKLCGKSGHKFIRDRKTGSRKQEKLVQCLTLDAERRLKSAALQSNDEKLLFQIRDKDLIAAEVCYHRNCYSSYVRTHGNVYGTNQQSAENQETDAEAFEDLALYVEGTVIVKGEVLKISKLMEQYMGFVHAKGGSNAQFRTEKLKKKLLARFGPKITFWRPKKRNRCELIYSDFLPKGALLEKNVDSSSMSEGSDCTGMNTTNPGQRIQVEETRDLYHAAQILRRSMMDIGDGLQWPPTSNQLNSSDVDKIIPLQLHNFLALLISPDCEELMFEDKEKVRLPKDMMVRVESIAQDILFAHYRGRVATPKHVALGVSIRHLSKNVQILGMMNRFGHSVY</sequence>
<dbReference type="PANTHER" id="PTHR47018:SF4">
    <property type="match status" value="1"/>
</dbReference>
<feature type="region of interest" description="Disordered" evidence="1">
    <location>
        <begin position="79"/>
        <end position="114"/>
    </location>
</feature>
<dbReference type="Proteomes" id="UP000230750">
    <property type="component" value="Unassembled WGS sequence"/>
</dbReference>
<evidence type="ECO:0000256" key="1">
    <source>
        <dbReference type="SAM" id="MobiDB-lite"/>
    </source>
</evidence>
<reference evidence="2 3" key="1">
    <citation type="journal article" date="2017" name="PLoS Biol.">
        <title>The sea cucumber genome provides insights into morphological evolution and visceral regeneration.</title>
        <authorList>
            <person name="Zhang X."/>
            <person name="Sun L."/>
            <person name="Yuan J."/>
            <person name="Sun Y."/>
            <person name="Gao Y."/>
            <person name="Zhang L."/>
            <person name="Li S."/>
            <person name="Dai H."/>
            <person name="Hamel J.F."/>
            <person name="Liu C."/>
            <person name="Yu Y."/>
            <person name="Liu S."/>
            <person name="Lin W."/>
            <person name="Guo K."/>
            <person name="Jin S."/>
            <person name="Xu P."/>
            <person name="Storey K.B."/>
            <person name="Huan P."/>
            <person name="Zhang T."/>
            <person name="Zhou Y."/>
            <person name="Zhang J."/>
            <person name="Lin C."/>
            <person name="Li X."/>
            <person name="Xing L."/>
            <person name="Huo D."/>
            <person name="Sun M."/>
            <person name="Wang L."/>
            <person name="Mercier A."/>
            <person name="Li F."/>
            <person name="Yang H."/>
            <person name="Xiang J."/>
        </authorList>
    </citation>
    <scope>NUCLEOTIDE SEQUENCE [LARGE SCALE GENOMIC DNA]</scope>
    <source>
        <strain evidence="2">Shaxun</strain>
        <tissue evidence="2">Muscle</tissue>
    </source>
</reference>
<name>A0A2G8KLK8_STIJA</name>
<evidence type="ECO:0000313" key="2">
    <source>
        <dbReference type="EMBL" id="PIK48893.1"/>
    </source>
</evidence>
<accession>A0A2G8KLK8</accession>
<gene>
    <name evidence="2" type="ORF">BSL78_14228</name>
</gene>
<protein>
    <submittedName>
        <fullName evidence="2">Uncharacterized protein</fullName>
    </submittedName>
</protein>
<comment type="caution">
    <text evidence="2">The sequence shown here is derived from an EMBL/GenBank/DDBJ whole genome shotgun (WGS) entry which is preliminary data.</text>
</comment>
<proteinExistence type="predicted"/>
<evidence type="ECO:0000313" key="3">
    <source>
        <dbReference type="Proteomes" id="UP000230750"/>
    </source>
</evidence>
<dbReference type="OrthoDB" id="5949994at2759"/>
<keyword evidence="3" id="KW-1185">Reference proteome</keyword>
<dbReference type="EMBL" id="MRZV01000494">
    <property type="protein sequence ID" value="PIK48893.1"/>
    <property type="molecule type" value="Genomic_DNA"/>
</dbReference>
<organism evidence="2 3">
    <name type="scientific">Stichopus japonicus</name>
    <name type="common">Sea cucumber</name>
    <dbReference type="NCBI Taxonomy" id="307972"/>
    <lineage>
        <taxon>Eukaryota</taxon>
        <taxon>Metazoa</taxon>
        <taxon>Echinodermata</taxon>
        <taxon>Eleutherozoa</taxon>
        <taxon>Echinozoa</taxon>
        <taxon>Holothuroidea</taxon>
        <taxon>Aspidochirotacea</taxon>
        <taxon>Aspidochirotida</taxon>
        <taxon>Stichopodidae</taxon>
        <taxon>Apostichopus</taxon>
    </lineage>
</organism>
<dbReference type="PANTHER" id="PTHR47018">
    <property type="entry name" value="CXC DOMAIN-CONTAINING PROTEIN-RELATED"/>
    <property type="match status" value="1"/>
</dbReference>
<dbReference type="AlphaFoldDB" id="A0A2G8KLK8"/>